<sequence length="186" mass="20673">MAMEVTNKGYINFNNEYNKHDQNFTTASMSFANGKGEDGNYKHGYIKVIAFGELGNVLYDNVGNLVTITGRYRQNEHEGNKYPQIIIDAINGYAPAQNQNNGNNGNFGQNQGYQNQGNFQNSGNFGNQQPQNASNGYQNPNQGNFGQPQGQQTSFFQGQTTQTNPDFSRNFGNANPMDINEDDLPF</sequence>
<dbReference type="KEGG" id="slu:KE3_1419"/>
<dbReference type="RefSeq" id="WP_020917142.1">
    <property type="nucleotide sequence ID" value="NC_021900.1"/>
</dbReference>
<proteinExistence type="predicted"/>
<accession>A0AB33AMU1</accession>
<feature type="compositionally biased region" description="Polar residues" evidence="1">
    <location>
        <begin position="164"/>
        <end position="173"/>
    </location>
</feature>
<reference evidence="2 3" key="1">
    <citation type="journal article" date="2013" name="BMC Microbiol.">
        <title>Dynamics of fecal microbial communities in children with diarrhea of unknown etiology and genomic analysis of associated Streptococcus lutetiensis.</title>
        <authorList>
            <person name="Jin D."/>
            <person name="Chen C."/>
            <person name="Li L."/>
            <person name="Lu S."/>
            <person name="Li Z."/>
            <person name="Zhou Z."/>
            <person name="Jing H."/>
            <person name="Xu Y."/>
            <person name="Du P."/>
            <person name="Wang H."/>
            <person name="Xiong Y."/>
            <person name="Zheng H."/>
            <person name="Bai X."/>
            <person name="Sun H."/>
            <person name="Wang L."/>
            <person name="Ye C."/>
            <person name="Gottschalk M."/>
            <person name="Xu J."/>
        </authorList>
    </citation>
    <scope>NUCLEOTIDE SEQUENCE [LARGE SCALE GENOMIC DNA]</scope>
    <source>
        <strain evidence="2 3">033</strain>
    </source>
</reference>
<organism evidence="2 3">
    <name type="scientific">Streptococcus lutetiensis 033</name>
    <dbReference type="NCBI Taxonomy" id="1076934"/>
    <lineage>
        <taxon>Bacteria</taxon>
        <taxon>Bacillati</taxon>
        <taxon>Bacillota</taxon>
        <taxon>Bacilli</taxon>
        <taxon>Lactobacillales</taxon>
        <taxon>Streptococcaceae</taxon>
        <taxon>Streptococcus</taxon>
    </lineage>
</organism>
<feature type="compositionally biased region" description="Low complexity" evidence="1">
    <location>
        <begin position="97"/>
        <end position="163"/>
    </location>
</feature>
<protein>
    <recommendedName>
        <fullName evidence="4">Single-stranded DNA-binding protein</fullName>
    </recommendedName>
</protein>
<dbReference type="SUPFAM" id="SSF50249">
    <property type="entry name" value="Nucleic acid-binding proteins"/>
    <property type="match status" value="1"/>
</dbReference>
<gene>
    <name evidence="2" type="ORF">KE3_1419</name>
</gene>
<dbReference type="InterPro" id="IPR012340">
    <property type="entry name" value="NA-bd_OB-fold"/>
</dbReference>
<keyword evidence="3" id="KW-1185">Reference proteome</keyword>
<evidence type="ECO:0000313" key="3">
    <source>
        <dbReference type="Proteomes" id="UP000015268"/>
    </source>
</evidence>
<evidence type="ECO:0000256" key="1">
    <source>
        <dbReference type="SAM" id="MobiDB-lite"/>
    </source>
</evidence>
<evidence type="ECO:0000313" key="2">
    <source>
        <dbReference type="EMBL" id="AGS05894.1"/>
    </source>
</evidence>
<dbReference type="EMBL" id="CP003025">
    <property type="protein sequence ID" value="AGS05894.1"/>
    <property type="molecule type" value="Genomic_DNA"/>
</dbReference>
<dbReference type="AlphaFoldDB" id="A0AB33AMU1"/>
<evidence type="ECO:0008006" key="4">
    <source>
        <dbReference type="Google" id="ProtNLM"/>
    </source>
</evidence>
<dbReference type="Proteomes" id="UP000015268">
    <property type="component" value="Chromosome"/>
</dbReference>
<feature type="region of interest" description="Disordered" evidence="1">
    <location>
        <begin position="97"/>
        <end position="186"/>
    </location>
</feature>
<name>A0AB33AMU1_9STRE</name>